<evidence type="ECO:0000313" key="1">
    <source>
        <dbReference type="EMBL" id="JAI39692.1"/>
    </source>
</evidence>
<reference evidence="1" key="1">
    <citation type="submission" date="2015-06" db="EMBL/GenBank/DDBJ databases">
        <authorList>
            <person name="Hoefler B.C."/>
            <person name="Straight P.D."/>
        </authorList>
    </citation>
    <scope>NUCLEOTIDE SEQUENCE</scope>
</reference>
<dbReference type="AlphaFoldDB" id="A0A0K8VLC8"/>
<protein>
    <submittedName>
        <fullName evidence="1">Uncharacterized protein</fullName>
    </submittedName>
</protein>
<accession>A0A0K8VLC8</accession>
<organism evidence="1">
    <name type="scientific">Bactrocera latifrons</name>
    <name type="common">Malaysian fruit fly</name>
    <name type="synonym">Chaetodacus latifrons</name>
    <dbReference type="NCBI Taxonomy" id="174628"/>
    <lineage>
        <taxon>Eukaryota</taxon>
        <taxon>Metazoa</taxon>
        <taxon>Ecdysozoa</taxon>
        <taxon>Arthropoda</taxon>
        <taxon>Hexapoda</taxon>
        <taxon>Insecta</taxon>
        <taxon>Pterygota</taxon>
        <taxon>Neoptera</taxon>
        <taxon>Endopterygota</taxon>
        <taxon>Diptera</taxon>
        <taxon>Brachycera</taxon>
        <taxon>Muscomorpha</taxon>
        <taxon>Tephritoidea</taxon>
        <taxon>Tephritidae</taxon>
        <taxon>Bactrocera</taxon>
        <taxon>Bactrocera</taxon>
    </lineage>
</organism>
<dbReference type="EMBL" id="GDHF01012622">
    <property type="protein sequence ID" value="JAI39692.1"/>
    <property type="molecule type" value="Transcribed_RNA"/>
</dbReference>
<name>A0A0K8VLC8_BACLA</name>
<proteinExistence type="predicted"/>
<sequence>MVRWRINWFKTLESFLTDCVGGSNDRFTNTKCNTKHYKTNYNNNNSGSLGDLPQYLQTSAQLQQKQQDFKLPACTRYALNAESEAAATETNTTTTIEDNQNLSFTRWWFMLMQQTINYNYSNILQRTNTATATATTSLPAAFLDELLGNVANIFSSE</sequence>
<gene>
    <name evidence="1" type="ORF">c0_g4_i3</name>
</gene>